<evidence type="ECO:0000256" key="3">
    <source>
        <dbReference type="ARBA" id="ARBA00012584"/>
    </source>
</evidence>
<comment type="catalytic activity">
    <reaction evidence="11">
        <text>L-threonine + hydrogencarbonate + ATP = L-threonylcarbamoyladenylate + diphosphate + H2O</text>
        <dbReference type="Rhea" id="RHEA:36407"/>
        <dbReference type="ChEBI" id="CHEBI:15377"/>
        <dbReference type="ChEBI" id="CHEBI:17544"/>
        <dbReference type="ChEBI" id="CHEBI:30616"/>
        <dbReference type="ChEBI" id="CHEBI:33019"/>
        <dbReference type="ChEBI" id="CHEBI:57926"/>
        <dbReference type="ChEBI" id="CHEBI:73682"/>
        <dbReference type="EC" id="2.7.7.87"/>
    </reaction>
</comment>
<dbReference type="EC" id="2.7.7.87" evidence="3"/>
<evidence type="ECO:0000256" key="1">
    <source>
        <dbReference type="ARBA" id="ARBA00004496"/>
    </source>
</evidence>
<sequence>MRTIKATSPKCVETTVQAIKAGGLVIYPTETLYGAGVDATNFEAVKKLTAYKNRPFGKPYSIAVTDQTMASVYVDINEGAKKIYRRFLPGPVTVVSQGLHKTAPGVESETGTLGIRIPDYPLIIDIVKTLGCPITATSANASYKKRPYKIADILDNLSAKQKALIDLIVDAGTLPPNEP</sequence>
<feature type="domain" description="YrdC-like" evidence="12">
    <location>
        <begin position="9"/>
        <end position="179"/>
    </location>
</feature>
<dbReference type="PROSITE" id="PS51163">
    <property type="entry name" value="YRDC"/>
    <property type="match status" value="1"/>
</dbReference>
<keyword evidence="4" id="KW-0963">Cytoplasm</keyword>
<dbReference type="EMBL" id="MGHU01000015">
    <property type="protein sequence ID" value="OGM77613.1"/>
    <property type="molecule type" value="Genomic_DNA"/>
</dbReference>
<evidence type="ECO:0000256" key="9">
    <source>
        <dbReference type="ARBA" id="ARBA00022840"/>
    </source>
</evidence>
<evidence type="ECO:0000256" key="8">
    <source>
        <dbReference type="ARBA" id="ARBA00022741"/>
    </source>
</evidence>
<dbReference type="GO" id="GO:0008033">
    <property type="term" value="P:tRNA processing"/>
    <property type="evidence" value="ECO:0007669"/>
    <property type="project" value="UniProtKB-KW"/>
</dbReference>
<comment type="caution">
    <text evidence="13">The sequence shown here is derived from an EMBL/GenBank/DDBJ whole genome shotgun (WGS) entry which is preliminary data.</text>
</comment>
<keyword evidence="6" id="KW-0819">tRNA processing</keyword>
<dbReference type="GO" id="GO:0005524">
    <property type="term" value="F:ATP binding"/>
    <property type="evidence" value="ECO:0007669"/>
    <property type="project" value="UniProtKB-KW"/>
</dbReference>
<comment type="subcellular location">
    <subcellularLocation>
        <location evidence="1">Cytoplasm</location>
    </subcellularLocation>
</comment>
<comment type="similarity">
    <text evidence="2">Belongs to the SUA5 family.</text>
</comment>
<dbReference type="GO" id="GO:0061710">
    <property type="term" value="F:L-threonylcarbamoyladenylate synthase"/>
    <property type="evidence" value="ECO:0007669"/>
    <property type="project" value="UniProtKB-EC"/>
</dbReference>
<evidence type="ECO:0000256" key="10">
    <source>
        <dbReference type="ARBA" id="ARBA00029774"/>
    </source>
</evidence>
<keyword evidence="5" id="KW-0808">Transferase</keyword>
<evidence type="ECO:0000256" key="2">
    <source>
        <dbReference type="ARBA" id="ARBA00007663"/>
    </source>
</evidence>
<keyword evidence="9" id="KW-0067">ATP-binding</keyword>
<evidence type="ECO:0000256" key="4">
    <source>
        <dbReference type="ARBA" id="ARBA00022490"/>
    </source>
</evidence>
<gene>
    <name evidence="13" type="ORF">A2188_03005</name>
</gene>
<dbReference type="Gene3D" id="3.90.870.10">
    <property type="entry name" value="DHBP synthase"/>
    <property type="match status" value="1"/>
</dbReference>
<dbReference type="InterPro" id="IPR006070">
    <property type="entry name" value="Sua5-like_dom"/>
</dbReference>
<evidence type="ECO:0000256" key="7">
    <source>
        <dbReference type="ARBA" id="ARBA00022695"/>
    </source>
</evidence>
<proteinExistence type="inferred from homology"/>
<evidence type="ECO:0000313" key="14">
    <source>
        <dbReference type="Proteomes" id="UP000179241"/>
    </source>
</evidence>
<dbReference type="PANTHER" id="PTHR17490">
    <property type="entry name" value="SUA5"/>
    <property type="match status" value="1"/>
</dbReference>
<reference evidence="13 14" key="1">
    <citation type="journal article" date="2016" name="Nat. Commun.">
        <title>Thousands of microbial genomes shed light on interconnected biogeochemical processes in an aquifer system.</title>
        <authorList>
            <person name="Anantharaman K."/>
            <person name="Brown C.T."/>
            <person name="Hug L.A."/>
            <person name="Sharon I."/>
            <person name="Castelle C.J."/>
            <person name="Probst A.J."/>
            <person name="Thomas B.C."/>
            <person name="Singh A."/>
            <person name="Wilkins M.J."/>
            <person name="Karaoz U."/>
            <person name="Brodie E.L."/>
            <person name="Williams K.H."/>
            <person name="Hubbard S.S."/>
            <person name="Banfield J.F."/>
        </authorList>
    </citation>
    <scope>NUCLEOTIDE SEQUENCE [LARGE SCALE GENOMIC DNA]</scope>
</reference>
<dbReference type="GO" id="GO:0006450">
    <property type="term" value="P:regulation of translational fidelity"/>
    <property type="evidence" value="ECO:0007669"/>
    <property type="project" value="TreeGrafter"/>
</dbReference>
<dbReference type="SUPFAM" id="SSF55821">
    <property type="entry name" value="YrdC/RibB"/>
    <property type="match status" value="1"/>
</dbReference>
<dbReference type="NCBIfam" id="TIGR00057">
    <property type="entry name" value="L-threonylcarbamoyladenylate synthase"/>
    <property type="match status" value="1"/>
</dbReference>
<name>A0A1F8CMQ5_9BACT</name>
<keyword evidence="7" id="KW-0548">Nucleotidyltransferase</keyword>
<accession>A0A1F8CMQ5</accession>
<organism evidence="13 14">
    <name type="scientific">Candidatus Woesebacteria bacterium RIFOXYA1_FULL_43_9</name>
    <dbReference type="NCBI Taxonomy" id="1802534"/>
    <lineage>
        <taxon>Bacteria</taxon>
        <taxon>Candidatus Woeseibacteriota</taxon>
    </lineage>
</organism>
<dbReference type="InterPro" id="IPR050156">
    <property type="entry name" value="TC-AMP_synthase_SUA5"/>
</dbReference>
<evidence type="ECO:0000256" key="6">
    <source>
        <dbReference type="ARBA" id="ARBA00022694"/>
    </source>
</evidence>
<keyword evidence="8" id="KW-0547">Nucleotide-binding</keyword>
<dbReference type="Proteomes" id="UP000179241">
    <property type="component" value="Unassembled WGS sequence"/>
</dbReference>
<evidence type="ECO:0000256" key="5">
    <source>
        <dbReference type="ARBA" id="ARBA00022679"/>
    </source>
</evidence>
<dbReference type="InterPro" id="IPR017945">
    <property type="entry name" value="DHBP_synth_RibB-like_a/b_dom"/>
</dbReference>
<dbReference type="GO" id="GO:0003725">
    <property type="term" value="F:double-stranded RNA binding"/>
    <property type="evidence" value="ECO:0007669"/>
    <property type="project" value="InterPro"/>
</dbReference>
<dbReference type="GO" id="GO:0000049">
    <property type="term" value="F:tRNA binding"/>
    <property type="evidence" value="ECO:0007669"/>
    <property type="project" value="TreeGrafter"/>
</dbReference>
<dbReference type="AlphaFoldDB" id="A0A1F8CMQ5"/>
<dbReference type="Pfam" id="PF01300">
    <property type="entry name" value="Sua5_yciO_yrdC"/>
    <property type="match status" value="1"/>
</dbReference>
<dbReference type="GO" id="GO:0005737">
    <property type="term" value="C:cytoplasm"/>
    <property type="evidence" value="ECO:0007669"/>
    <property type="project" value="UniProtKB-SubCell"/>
</dbReference>
<protein>
    <recommendedName>
        <fullName evidence="10">L-threonylcarbamoyladenylate synthase</fullName>
        <ecNumber evidence="3">2.7.7.87</ecNumber>
    </recommendedName>
    <alternativeName>
        <fullName evidence="10">L-threonylcarbamoyladenylate synthase</fullName>
    </alternativeName>
</protein>
<feature type="non-terminal residue" evidence="13">
    <location>
        <position position="179"/>
    </location>
</feature>
<dbReference type="PANTHER" id="PTHR17490:SF16">
    <property type="entry name" value="THREONYLCARBAMOYL-AMP SYNTHASE"/>
    <property type="match status" value="1"/>
</dbReference>
<evidence type="ECO:0000259" key="12">
    <source>
        <dbReference type="PROSITE" id="PS51163"/>
    </source>
</evidence>
<evidence type="ECO:0000256" key="11">
    <source>
        <dbReference type="ARBA" id="ARBA00048366"/>
    </source>
</evidence>
<evidence type="ECO:0000313" key="13">
    <source>
        <dbReference type="EMBL" id="OGM77613.1"/>
    </source>
</evidence>